<keyword evidence="1" id="KW-1015">Disulfide bond</keyword>
<dbReference type="SMART" id="SM00409">
    <property type="entry name" value="IG"/>
    <property type="match status" value="6"/>
</dbReference>
<feature type="chain" id="PRO_5046295117" evidence="5">
    <location>
        <begin position="17"/>
        <end position="679"/>
    </location>
</feature>
<keyword evidence="4" id="KW-0472">Membrane</keyword>
<dbReference type="Proteomes" id="UP000694915">
    <property type="component" value="Unplaced"/>
</dbReference>
<protein>
    <submittedName>
        <fullName evidence="8">Leukocyte immunoglobulin-like receptor subfamily B member 3</fullName>
    </submittedName>
</protein>
<proteinExistence type="predicted"/>
<feature type="transmembrane region" description="Helical" evidence="4">
    <location>
        <begin position="646"/>
        <end position="664"/>
    </location>
</feature>
<dbReference type="CDD" id="cd16843">
    <property type="entry name" value="IgC2_D1_D2_LILR_KIR_like"/>
    <property type="match status" value="1"/>
</dbReference>
<dbReference type="SUPFAM" id="SSF48726">
    <property type="entry name" value="Immunoglobulin"/>
    <property type="match status" value="6"/>
</dbReference>
<dbReference type="GeneID" id="102000507"/>
<dbReference type="InterPro" id="IPR036179">
    <property type="entry name" value="Ig-like_dom_sf"/>
</dbReference>
<dbReference type="InterPro" id="IPR003598">
    <property type="entry name" value="Ig_sub2"/>
</dbReference>
<accession>A0ABM0LS84</accession>
<keyword evidence="4" id="KW-1133">Transmembrane helix</keyword>
<evidence type="ECO:0000256" key="2">
    <source>
        <dbReference type="ARBA" id="ARBA00023319"/>
    </source>
</evidence>
<dbReference type="PANTHER" id="PTHR11738">
    <property type="entry name" value="MHC CLASS I NK CELL RECEPTOR"/>
    <property type="match status" value="1"/>
</dbReference>
<keyword evidence="2" id="KW-0393">Immunoglobulin domain</keyword>
<evidence type="ECO:0000313" key="7">
    <source>
        <dbReference type="Proteomes" id="UP000694915"/>
    </source>
</evidence>
<evidence type="ECO:0000259" key="6">
    <source>
        <dbReference type="PROSITE" id="PS50835"/>
    </source>
</evidence>
<feature type="domain" description="Ig-like" evidence="6">
    <location>
        <begin position="423"/>
        <end position="512"/>
    </location>
</feature>
<evidence type="ECO:0000256" key="4">
    <source>
        <dbReference type="SAM" id="Phobius"/>
    </source>
</evidence>
<keyword evidence="5" id="KW-0732">Signal</keyword>
<dbReference type="InterPro" id="IPR007110">
    <property type="entry name" value="Ig-like_dom"/>
</dbReference>
<dbReference type="Gene3D" id="2.60.40.10">
    <property type="entry name" value="Immunoglobulins"/>
    <property type="match status" value="6"/>
</dbReference>
<evidence type="ECO:0000313" key="8">
    <source>
        <dbReference type="RefSeq" id="XP_005371769.1"/>
    </source>
</evidence>
<dbReference type="InterPro" id="IPR013151">
    <property type="entry name" value="Immunoglobulin_dom"/>
</dbReference>
<dbReference type="Pfam" id="PF00047">
    <property type="entry name" value="ig"/>
    <property type="match status" value="1"/>
</dbReference>
<feature type="domain" description="Ig-like" evidence="6">
    <location>
        <begin position="226"/>
        <end position="315"/>
    </location>
</feature>
<reference evidence="8" key="1">
    <citation type="submission" date="2025-08" db="UniProtKB">
        <authorList>
            <consortium name="RefSeq"/>
        </authorList>
    </citation>
    <scope>IDENTIFICATION</scope>
</reference>
<dbReference type="InterPro" id="IPR013783">
    <property type="entry name" value="Ig-like_fold"/>
</dbReference>
<dbReference type="PROSITE" id="PS50835">
    <property type="entry name" value="IG_LIKE"/>
    <property type="match status" value="4"/>
</dbReference>
<keyword evidence="7" id="KW-1185">Reference proteome</keyword>
<dbReference type="Pfam" id="PF13895">
    <property type="entry name" value="Ig_2"/>
    <property type="match status" value="3"/>
</dbReference>
<dbReference type="InterPro" id="IPR003599">
    <property type="entry name" value="Ig_sub"/>
</dbReference>
<evidence type="ECO:0000256" key="3">
    <source>
        <dbReference type="SAM" id="MobiDB-lite"/>
    </source>
</evidence>
<dbReference type="PANTHER" id="PTHR11738:SF187">
    <property type="entry name" value="LEUKOCYTE IMMUNOGLOBULIN-LIKE RECEPTOR SUBFAMILY A MEMBER 6-RELATED"/>
    <property type="match status" value="1"/>
</dbReference>
<evidence type="ECO:0000256" key="5">
    <source>
        <dbReference type="SAM" id="SignalP"/>
    </source>
</evidence>
<name>A0ABM0LS84_MICOH</name>
<organism evidence="7 8">
    <name type="scientific">Microtus ochrogaster</name>
    <name type="common">Prairie vole</name>
    <dbReference type="NCBI Taxonomy" id="79684"/>
    <lineage>
        <taxon>Eukaryota</taxon>
        <taxon>Metazoa</taxon>
        <taxon>Chordata</taxon>
        <taxon>Craniata</taxon>
        <taxon>Vertebrata</taxon>
        <taxon>Euteleostomi</taxon>
        <taxon>Mammalia</taxon>
        <taxon>Eutheria</taxon>
        <taxon>Euarchontoglires</taxon>
        <taxon>Glires</taxon>
        <taxon>Rodentia</taxon>
        <taxon>Myomorpha</taxon>
        <taxon>Muroidea</taxon>
        <taxon>Cricetidae</taxon>
        <taxon>Arvicolinae</taxon>
        <taxon>Microtus</taxon>
    </lineage>
</organism>
<feature type="signal peptide" evidence="5">
    <location>
        <begin position="1"/>
        <end position="16"/>
    </location>
</feature>
<keyword evidence="4" id="KW-0812">Transmembrane</keyword>
<dbReference type="InterPro" id="IPR050412">
    <property type="entry name" value="Ig-like_Receptors_ImmuneReg"/>
</dbReference>
<feature type="domain" description="Ig-like" evidence="6">
    <location>
        <begin position="523"/>
        <end position="617"/>
    </location>
</feature>
<gene>
    <name evidence="8" type="primary">LOC102000507</name>
</gene>
<feature type="domain" description="Ig-like" evidence="6">
    <location>
        <begin position="27"/>
        <end position="118"/>
    </location>
</feature>
<dbReference type="SMART" id="SM00408">
    <property type="entry name" value="IGc2"/>
    <property type="match status" value="5"/>
</dbReference>
<evidence type="ECO:0000256" key="1">
    <source>
        <dbReference type="ARBA" id="ARBA00023157"/>
    </source>
</evidence>
<feature type="region of interest" description="Disordered" evidence="3">
    <location>
        <begin position="619"/>
        <end position="639"/>
    </location>
</feature>
<sequence>MTFTFTALLCVGLTLGIGTQVLAGTLPKPILRIQPDSVVSEKATVTIVCEGTTGAKVYSLYKDGYKYLSPIEIPQNSIDKAEFTISNIEYHHAGRYSCQYQTRDGWSGHSEPLELVVTGVYRKPSLSALPSPAVNEGGKVTLQCASKEQYDRFVLIKKGQKKLSRMRNSQYKNSTRQFQALFSVGPVTSSQRWTFRCYSFNKNSPLVWSEPSDPLELLFSGTLHKPTIKAEPGSVIAIGSTVTISCQGTMDTEIYILHKEGSQKPWGTQTPEETENNAKFSIPFVTRQHVGQYRCYCYSLGGWSERSDTLELVVTGIHKGKPRLSALPRPMATSGRNITLQCISWERYDKLILTKEDQKFLSSMNSQYIHSIRQYQAYFSIDHITPDHKGTFRCYGYYKQAPQMWSVPSDPLEIHISGLSKKPSLLTHQGHIQDPGKNLTLQCLSDINYDRFALYKAGEDNPIQHYVWWSQADLSLANFSLGSVSTSTGGQYRCYGAHNLSSEWSASSDPLDILIAGQLFFTPSLSVKPNSTVYSGDNVTLLCQSTYKVDTFILSKDGAAHSTKRLKSKFQMWMFQAEFNMSAVSSMLSGTYRCYGSWDSSVYLLSNSSAPVELTVSGSIRPSNLPPSRPKPTADTENQDHTVENVIRMGFSVMILIVLGFLVFKAWGNQRQSQHAAEM</sequence>
<dbReference type="RefSeq" id="XP_005371769.1">
    <property type="nucleotide sequence ID" value="XM_005371712.2"/>
</dbReference>